<evidence type="ECO:0000313" key="2">
    <source>
        <dbReference type="Proteomes" id="UP001320706"/>
    </source>
</evidence>
<proteinExistence type="predicted"/>
<comment type="caution">
    <text evidence="1">The sequence shown here is derived from an EMBL/GenBank/DDBJ whole genome shotgun (WGS) entry which is preliminary data.</text>
</comment>
<evidence type="ECO:0000313" key="1">
    <source>
        <dbReference type="EMBL" id="KAK8213249.1"/>
    </source>
</evidence>
<reference evidence="1" key="1">
    <citation type="submission" date="2024-02" db="EMBL/GenBank/DDBJ databases">
        <title>Metagenome Assembled Genome of Zalaria obscura JY119.</title>
        <authorList>
            <person name="Vighnesh L."/>
            <person name="Jagadeeshwari U."/>
            <person name="Venkata Ramana C."/>
            <person name="Sasikala C."/>
        </authorList>
    </citation>
    <scope>NUCLEOTIDE SEQUENCE</scope>
    <source>
        <strain evidence="1">JY119</strain>
    </source>
</reference>
<name>A0ACC3SGU3_9PEZI</name>
<dbReference type="EMBL" id="JAMKPW020000011">
    <property type="protein sequence ID" value="KAK8213249.1"/>
    <property type="molecule type" value="Genomic_DNA"/>
</dbReference>
<organism evidence="1 2">
    <name type="scientific">Zalaria obscura</name>
    <dbReference type="NCBI Taxonomy" id="2024903"/>
    <lineage>
        <taxon>Eukaryota</taxon>
        <taxon>Fungi</taxon>
        <taxon>Dikarya</taxon>
        <taxon>Ascomycota</taxon>
        <taxon>Pezizomycotina</taxon>
        <taxon>Dothideomycetes</taxon>
        <taxon>Dothideomycetidae</taxon>
        <taxon>Dothideales</taxon>
        <taxon>Zalariaceae</taxon>
        <taxon>Zalaria</taxon>
    </lineage>
</organism>
<gene>
    <name evidence="1" type="ORF">M8818_002547</name>
</gene>
<accession>A0ACC3SGU3</accession>
<keyword evidence="2" id="KW-1185">Reference proteome</keyword>
<protein>
    <submittedName>
        <fullName evidence="1">Uncharacterized protein</fullName>
    </submittedName>
</protein>
<sequence>MQGADGGRRAHAQRPGHALSLAQRSASYNARSRSDVSLAVARRLALTSLTSVRSANTTGVDSWIEISSQPSSSSLSSAADEIVTTGLRVEHDSNTRRRRRLRPTAPTHLNITSRAPSVGGTSSQEEYDESESESDRVMTSSNEGLALPLNHRRDTLRAAPPSTASDATDDEDENRTAINFPTSNESCFTPQPNAFSHPPAAQSNRNASQPVPGSYFPSSGRPPPRANGRHSYPAHQPVRQQQHSPFDLLSPSHNVAADNEAALRASLSTLLSCAAAARGLPKSGQQQPSNPSPRPAPNRVEPTSLRLVPESALRNLSPAAQHIDEPTFKPTIRRTSTSTTASAESRPNHIPTPKEKRKANARNSSKDRRAVKKARRSSSAEDLTISPTLLTWVVSAGVVVVLSALSFSAGYAIGKETGRMEALGGNAGEVAGCARDAGRSSLGFKRLRFRGVGVGA</sequence>
<dbReference type="Proteomes" id="UP001320706">
    <property type="component" value="Unassembled WGS sequence"/>
</dbReference>